<feature type="compositionally biased region" description="Basic and acidic residues" evidence="1">
    <location>
        <begin position="10"/>
        <end position="24"/>
    </location>
</feature>
<dbReference type="EMBL" id="BTGU01000016">
    <property type="protein sequence ID" value="GMN43626.1"/>
    <property type="molecule type" value="Genomic_DNA"/>
</dbReference>
<comment type="caution">
    <text evidence="2">The sequence shown here is derived from an EMBL/GenBank/DDBJ whole genome shotgun (WGS) entry which is preliminary data.</text>
</comment>
<name>A0AA88ANW4_FICCA</name>
<organism evidence="2 3">
    <name type="scientific">Ficus carica</name>
    <name type="common">Common fig</name>
    <dbReference type="NCBI Taxonomy" id="3494"/>
    <lineage>
        <taxon>Eukaryota</taxon>
        <taxon>Viridiplantae</taxon>
        <taxon>Streptophyta</taxon>
        <taxon>Embryophyta</taxon>
        <taxon>Tracheophyta</taxon>
        <taxon>Spermatophyta</taxon>
        <taxon>Magnoliopsida</taxon>
        <taxon>eudicotyledons</taxon>
        <taxon>Gunneridae</taxon>
        <taxon>Pentapetalae</taxon>
        <taxon>rosids</taxon>
        <taxon>fabids</taxon>
        <taxon>Rosales</taxon>
        <taxon>Moraceae</taxon>
        <taxon>Ficeae</taxon>
        <taxon>Ficus</taxon>
    </lineage>
</organism>
<protein>
    <submittedName>
        <fullName evidence="2">Uncharacterized protein</fullName>
    </submittedName>
</protein>
<keyword evidence="3" id="KW-1185">Reference proteome</keyword>
<evidence type="ECO:0000313" key="3">
    <source>
        <dbReference type="Proteomes" id="UP001187192"/>
    </source>
</evidence>
<reference evidence="2" key="1">
    <citation type="submission" date="2023-07" db="EMBL/GenBank/DDBJ databases">
        <title>draft genome sequence of fig (Ficus carica).</title>
        <authorList>
            <person name="Takahashi T."/>
            <person name="Nishimura K."/>
        </authorList>
    </citation>
    <scope>NUCLEOTIDE SEQUENCE</scope>
</reference>
<sequence>MTLENGTEEGCNREERCESQGEKTEKSGQRGLWVTWIWPERALGRLDLDGEGSGSLGSGRRGLWVAWIWMERALGGSDMIEGTLVRTDLVGWGSSSLRSGLRGLWVAQIWPEEAMGRSEFFICRLKISSFLHQSLPPTAFLQRPSSDKPQAKRKRKVSEVEIVRLRPQQRQSS</sequence>
<evidence type="ECO:0000313" key="2">
    <source>
        <dbReference type="EMBL" id="GMN43626.1"/>
    </source>
</evidence>
<evidence type="ECO:0000256" key="1">
    <source>
        <dbReference type="SAM" id="MobiDB-lite"/>
    </source>
</evidence>
<dbReference type="Proteomes" id="UP001187192">
    <property type="component" value="Unassembled WGS sequence"/>
</dbReference>
<feature type="region of interest" description="Disordered" evidence="1">
    <location>
        <begin position="1"/>
        <end position="24"/>
    </location>
</feature>
<gene>
    <name evidence="2" type="ORF">TIFTF001_012825</name>
</gene>
<proteinExistence type="predicted"/>
<dbReference type="AlphaFoldDB" id="A0AA88ANW4"/>
<accession>A0AA88ANW4</accession>